<dbReference type="GO" id="GO:0016758">
    <property type="term" value="F:hexosyltransferase activity"/>
    <property type="evidence" value="ECO:0007669"/>
    <property type="project" value="InterPro"/>
</dbReference>
<reference evidence="12 13" key="1">
    <citation type="submission" date="2020-04" db="EMBL/GenBank/DDBJ databases">
        <title>Perkinsus olseni comparative genomics.</title>
        <authorList>
            <person name="Bogema D.R."/>
        </authorList>
    </citation>
    <scope>NUCLEOTIDE SEQUENCE [LARGE SCALE GENOMIC DNA]</scope>
    <source>
        <strain evidence="12">00978-12</strain>
    </source>
</reference>
<dbReference type="GO" id="GO:0000139">
    <property type="term" value="C:Golgi membrane"/>
    <property type="evidence" value="ECO:0007669"/>
    <property type="project" value="UniProtKB-SubCell"/>
</dbReference>
<feature type="chain" id="PRO_5029726148" description="Beta-1,3-galactosyltransferase 6" evidence="11">
    <location>
        <begin position="28"/>
        <end position="719"/>
    </location>
</feature>
<keyword evidence="4" id="KW-0808">Transferase</keyword>
<feature type="signal peptide" evidence="11">
    <location>
        <begin position="1"/>
        <end position="27"/>
    </location>
</feature>
<evidence type="ECO:0000256" key="7">
    <source>
        <dbReference type="ARBA" id="ARBA00022989"/>
    </source>
</evidence>
<dbReference type="Gene3D" id="3.90.550.50">
    <property type="match status" value="1"/>
</dbReference>
<dbReference type="GO" id="GO:0006493">
    <property type="term" value="P:protein O-linked glycosylation"/>
    <property type="evidence" value="ECO:0007669"/>
    <property type="project" value="TreeGrafter"/>
</dbReference>
<dbReference type="AlphaFoldDB" id="A0A7J6NS70"/>
<comment type="caution">
    <text evidence="12">The sequence shown here is derived from an EMBL/GenBank/DDBJ whole genome shotgun (WGS) entry which is preliminary data.</text>
</comment>
<dbReference type="PANTHER" id="PTHR11214:SF3">
    <property type="entry name" value="BETA-1,3-GALACTOSYLTRANSFERASE 6"/>
    <property type="match status" value="1"/>
</dbReference>
<evidence type="ECO:0008006" key="14">
    <source>
        <dbReference type="Google" id="ProtNLM"/>
    </source>
</evidence>
<keyword evidence="7 10" id="KW-1133">Transmembrane helix</keyword>
<evidence type="ECO:0000256" key="11">
    <source>
        <dbReference type="SAM" id="SignalP"/>
    </source>
</evidence>
<protein>
    <recommendedName>
        <fullName evidence="14">Beta-1,3-galactosyltransferase 6</fullName>
    </recommendedName>
</protein>
<keyword evidence="11" id="KW-0732">Signal</keyword>
<keyword evidence="5 10" id="KW-0812">Transmembrane</keyword>
<dbReference type="Proteomes" id="UP000541610">
    <property type="component" value="Unassembled WGS sequence"/>
</dbReference>
<keyword evidence="3" id="KW-0328">Glycosyltransferase</keyword>
<gene>
    <name evidence="12" type="ORF">FOZ60_005345</name>
</gene>
<evidence type="ECO:0000256" key="9">
    <source>
        <dbReference type="ARBA" id="ARBA00023136"/>
    </source>
</evidence>
<dbReference type="PANTHER" id="PTHR11214">
    <property type="entry name" value="BETA-1,3-N-ACETYLGLUCOSAMINYLTRANSFERASE"/>
    <property type="match status" value="1"/>
</dbReference>
<dbReference type="InterPro" id="IPR002659">
    <property type="entry name" value="Glyco_trans_31"/>
</dbReference>
<keyword evidence="9 10" id="KW-0472">Membrane</keyword>
<dbReference type="Pfam" id="PF01762">
    <property type="entry name" value="Galactosyl_T"/>
    <property type="match status" value="1"/>
</dbReference>
<evidence type="ECO:0000256" key="8">
    <source>
        <dbReference type="ARBA" id="ARBA00023034"/>
    </source>
</evidence>
<evidence type="ECO:0000313" key="12">
    <source>
        <dbReference type="EMBL" id="KAF4686377.1"/>
    </source>
</evidence>
<evidence type="ECO:0000256" key="6">
    <source>
        <dbReference type="ARBA" id="ARBA00022968"/>
    </source>
</evidence>
<evidence type="ECO:0000313" key="13">
    <source>
        <dbReference type="Proteomes" id="UP000541610"/>
    </source>
</evidence>
<dbReference type="EMBL" id="JABANP010000224">
    <property type="protein sequence ID" value="KAF4686377.1"/>
    <property type="molecule type" value="Genomic_DNA"/>
</dbReference>
<feature type="transmembrane region" description="Helical" evidence="10">
    <location>
        <begin position="646"/>
        <end position="668"/>
    </location>
</feature>
<dbReference type="OrthoDB" id="1158011at2759"/>
<evidence type="ECO:0000256" key="4">
    <source>
        <dbReference type="ARBA" id="ARBA00022679"/>
    </source>
</evidence>
<evidence type="ECO:0000256" key="5">
    <source>
        <dbReference type="ARBA" id="ARBA00022692"/>
    </source>
</evidence>
<organism evidence="12 13">
    <name type="scientific">Perkinsus olseni</name>
    <name type="common">Perkinsus atlanticus</name>
    <dbReference type="NCBI Taxonomy" id="32597"/>
    <lineage>
        <taxon>Eukaryota</taxon>
        <taxon>Sar</taxon>
        <taxon>Alveolata</taxon>
        <taxon>Perkinsozoa</taxon>
        <taxon>Perkinsea</taxon>
        <taxon>Perkinsida</taxon>
        <taxon>Perkinsidae</taxon>
        <taxon>Perkinsus</taxon>
    </lineage>
</organism>
<comment type="subcellular location">
    <subcellularLocation>
        <location evidence="1">Golgi apparatus membrane</location>
        <topology evidence="1">Single-pass type II membrane protein</topology>
    </subcellularLocation>
</comment>
<accession>A0A7J6NS70</accession>
<evidence type="ECO:0000256" key="2">
    <source>
        <dbReference type="ARBA" id="ARBA00008661"/>
    </source>
</evidence>
<proteinExistence type="inferred from homology"/>
<keyword evidence="6" id="KW-0735">Signal-anchor</keyword>
<evidence type="ECO:0000256" key="10">
    <source>
        <dbReference type="SAM" id="Phobius"/>
    </source>
</evidence>
<evidence type="ECO:0000256" key="1">
    <source>
        <dbReference type="ARBA" id="ARBA00004323"/>
    </source>
</evidence>
<evidence type="ECO:0000256" key="3">
    <source>
        <dbReference type="ARBA" id="ARBA00022676"/>
    </source>
</evidence>
<comment type="similarity">
    <text evidence="2">Belongs to the glycosyltransferase 31 family.</text>
</comment>
<name>A0A7J6NS70_PEROL</name>
<keyword evidence="8" id="KW-0333">Golgi apparatus</keyword>
<sequence>MGRGPSCYYRLLLFLLLLADYLGLSRAAEDHQQQQPPAAALHGSVVSEGYDDQDDQQQQQQQEAYDWDLVIVIPSHITEFSRRCAVRDGWARQLRGHEQNNRAGLRTIKLVFTVGAHYPGNSTRDTAMAEMKQFGDMMQLPQWFEDRYDALGTKVRLSFQRVVDKLGRFRLLLKADTDSFIHVDRLLDFIDQHDMWNKQRVYAGSFRHAPVMWEPENKDHKWFDGKFTQMTGLTQYPWNAQGGGYVISYDLAKYLAHPPLQLKSWTHEDVGVGAWLMSLDYRRIDMPVGFAAPECECALECVDKINDLGGRHLVIDHYVPPYLHRIRQRRMELFGDDCWSPQRSAATVLTDPPSPIDHAPVDDHSRPEDGIIPVNRKCYAPMWLGGEDLQNEYALTPLQLAPAFASSALQSSTHLEDHSDTRSGVCGIQFDWTPSSASSSERCMVCRGTDGYDYDEFECGDPTSVIPAAVSSFNGDDLDEDREVRADVDSAALLPSLYFLPLDQWTPLGGDSDCTAAPVIKRGRVTLPQCQYLAWAGHYTILKWTQHEPLARPALQQQKRGADLWGDCYVYDQYHCHRRTVSGSEVLSDESAAADSTMDFGLFFLPTRAEPSPPALESSEKVGIVRVIGSRSAKALSAAWLLSKDLFRLVILVLVVFVVVKLLSALLHRSTTPLPIPRGRSRTDSFTQGGRPGSKRFALRKLVCKLFRDYHPINSNFSV</sequence>